<dbReference type="NCBIfam" id="TIGR03071">
    <property type="entry name" value="couple_hipA"/>
    <property type="match status" value="1"/>
</dbReference>
<proteinExistence type="predicted"/>
<keyword evidence="2" id="KW-0808">Transferase</keyword>
<evidence type="ECO:0000259" key="1">
    <source>
        <dbReference type="Pfam" id="PF13657"/>
    </source>
</evidence>
<dbReference type="InterPro" id="IPR017508">
    <property type="entry name" value="HipA_N1"/>
</dbReference>
<dbReference type="Pfam" id="PF13657">
    <property type="entry name" value="Couple_hipA"/>
    <property type="match status" value="1"/>
</dbReference>
<accession>A0A4Q2UHW4</accession>
<name>A0A4Q2UHW4_9BACT</name>
<dbReference type="EMBL" id="SBLB01000006">
    <property type="protein sequence ID" value="RYC68122.1"/>
    <property type="molecule type" value="Genomic_DNA"/>
</dbReference>
<reference evidence="2 3" key="1">
    <citation type="submission" date="2019-01" db="EMBL/GenBank/DDBJ databases">
        <title>Spirosoma flava sp. nov., a propanil-degrading bacterium isolated from herbicide-contaminated soil.</title>
        <authorList>
            <person name="Zhang L."/>
            <person name="Jiang J.-D."/>
        </authorList>
    </citation>
    <scope>NUCLEOTIDE SEQUENCE [LARGE SCALE GENOMIC DNA]</scope>
    <source>
        <strain evidence="2 3">TY50</strain>
    </source>
</reference>
<dbReference type="AlphaFoldDB" id="A0A4Q2UHW4"/>
<dbReference type="RefSeq" id="WP_077921402.1">
    <property type="nucleotide sequence ID" value="NZ_SBLB01000006.1"/>
</dbReference>
<organism evidence="2 3">
    <name type="scientific">Spirosoma sordidisoli</name>
    <dbReference type="NCBI Taxonomy" id="2502893"/>
    <lineage>
        <taxon>Bacteria</taxon>
        <taxon>Pseudomonadati</taxon>
        <taxon>Bacteroidota</taxon>
        <taxon>Cytophagia</taxon>
        <taxon>Cytophagales</taxon>
        <taxon>Cytophagaceae</taxon>
        <taxon>Spirosoma</taxon>
    </lineage>
</organism>
<protein>
    <submittedName>
        <fullName evidence="2">Phosphatidylinositol kinase</fullName>
    </submittedName>
</protein>
<gene>
    <name evidence="2" type="ORF">EQG79_21970</name>
</gene>
<evidence type="ECO:0000313" key="3">
    <source>
        <dbReference type="Proteomes" id="UP000290407"/>
    </source>
</evidence>
<sequence>MRQAAVYRNQELAGYLTEETTQHYIFRYDEGWLADAQKPAISLTLPKRQAPYESNQLFPFFANLLSEGVNRRLQSTQLHIDENDSFGLLLATARYDTIGAITVQPLIAP</sequence>
<dbReference type="Proteomes" id="UP000290407">
    <property type="component" value="Unassembled WGS sequence"/>
</dbReference>
<keyword evidence="3" id="KW-1185">Reference proteome</keyword>
<keyword evidence="2" id="KW-0418">Kinase</keyword>
<dbReference type="GO" id="GO:0016301">
    <property type="term" value="F:kinase activity"/>
    <property type="evidence" value="ECO:0007669"/>
    <property type="project" value="UniProtKB-KW"/>
</dbReference>
<feature type="domain" description="HipA N-terminal subdomain 1" evidence="1">
    <location>
        <begin position="5"/>
        <end position="103"/>
    </location>
</feature>
<comment type="caution">
    <text evidence="2">The sequence shown here is derived from an EMBL/GenBank/DDBJ whole genome shotgun (WGS) entry which is preliminary data.</text>
</comment>
<evidence type="ECO:0000313" key="2">
    <source>
        <dbReference type="EMBL" id="RYC68122.1"/>
    </source>
</evidence>